<feature type="signal peptide" evidence="1">
    <location>
        <begin position="1"/>
        <end position="27"/>
    </location>
</feature>
<evidence type="ECO:0000313" key="3">
    <source>
        <dbReference type="Proteomes" id="UP000054538"/>
    </source>
</evidence>
<sequence length="98" mass="11588">MLGIWWMKSGWLMIWTRLWIMKELSKAWIYGTNPSCRSCWRLGACCCKCMIFKKFNIQNLGVLSLLQVPHSLQAHLLTSKNLKLTKKKMQHLNKESKF</sequence>
<proteinExistence type="predicted"/>
<gene>
    <name evidence="2" type="ORF">PAXRUDRAFT_786897</name>
</gene>
<reference evidence="3" key="2">
    <citation type="submission" date="2015-01" db="EMBL/GenBank/DDBJ databases">
        <title>Evolutionary Origins and Diversification of the Mycorrhizal Mutualists.</title>
        <authorList>
            <consortium name="DOE Joint Genome Institute"/>
            <consortium name="Mycorrhizal Genomics Consortium"/>
            <person name="Kohler A."/>
            <person name="Kuo A."/>
            <person name="Nagy L.G."/>
            <person name="Floudas D."/>
            <person name="Copeland A."/>
            <person name="Barry K.W."/>
            <person name="Cichocki N."/>
            <person name="Veneault-Fourrey C."/>
            <person name="LaButti K."/>
            <person name="Lindquist E.A."/>
            <person name="Lipzen A."/>
            <person name="Lundell T."/>
            <person name="Morin E."/>
            <person name="Murat C."/>
            <person name="Riley R."/>
            <person name="Ohm R."/>
            <person name="Sun H."/>
            <person name="Tunlid A."/>
            <person name="Henrissat B."/>
            <person name="Grigoriev I.V."/>
            <person name="Hibbett D.S."/>
            <person name="Martin F."/>
        </authorList>
    </citation>
    <scope>NUCLEOTIDE SEQUENCE [LARGE SCALE GENOMIC DNA]</scope>
    <source>
        <strain evidence="3">Ve08.2h10</strain>
    </source>
</reference>
<keyword evidence="3" id="KW-1185">Reference proteome</keyword>
<dbReference type="InParanoid" id="A0A0D0CJ59"/>
<name>A0A0D0CJ59_9AGAM</name>
<reference evidence="2 3" key="1">
    <citation type="submission" date="2014-04" db="EMBL/GenBank/DDBJ databases">
        <authorList>
            <consortium name="DOE Joint Genome Institute"/>
            <person name="Kuo A."/>
            <person name="Kohler A."/>
            <person name="Jargeat P."/>
            <person name="Nagy L.G."/>
            <person name="Floudas D."/>
            <person name="Copeland A."/>
            <person name="Barry K.W."/>
            <person name="Cichocki N."/>
            <person name="Veneault-Fourrey C."/>
            <person name="LaButti K."/>
            <person name="Lindquist E.A."/>
            <person name="Lipzen A."/>
            <person name="Lundell T."/>
            <person name="Morin E."/>
            <person name="Murat C."/>
            <person name="Sun H."/>
            <person name="Tunlid A."/>
            <person name="Henrissat B."/>
            <person name="Grigoriev I.V."/>
            <person name="Hibbett D.S."/>
            <person name="Martin F."/>
            <person name="Nordberg H.P."/>
            <person name="Cantor M.N."/>
            <person name="Hua S.X."/>
        </authorList>
    </citation>
    <scope>NUCLEOTIDE SEQUENCE [LARGE SCALE GENOMIC DNA]</scope>
    <source>
        <strain evidence="2 3">Ve08.2h10</strain>
    </source>
</reference>
<evidence type="ECO:0000256" key="1">
    <source>
        <dbReference type="SAM" id="SignalP"/>
    </source>
</evidence>
<protein>
    <submittedName>
        <fullName evidence="2">Uncharacterized protein</fullName>
    </submittedName>
</protein>
<organism evidence="2 3">
    <name type="scientific">Paxillus rubicundulus Ve08.2h10</name>
    <dbReference type="NCBI Taxonomy" id="930991"/>
    <lineage>
        <taxon>Eukaryota</taxon>
        <taxon>Fungi</taxon>
        <taxon>Dikarya</taxon>
        <taxon>Basidiomycota</taxon>
        <taxon>Agaricomycotina</taxon>
        <taxon>Agaricomycetes</taxon>
        <taxon>Agaricomycetidae</taxon>
        <taxon>Boletales</taxon>
        <taxon>Paxilineae</taxon>
        <taxon>Paxillaceae</taxon>
        <taxon>Paxillus</taxon>
    </lineage>
</organism>
<accession>A0A0D0CJ59</accession>
<dbReference type="HOGENOM" id="CLU_2334264_0_0_1"/>
<evidence type="ECO:0000313" key="2">
    <source>
        <dbReference type="EMBL" id="KIK75238.1"/>
    </source>
</evidence>
<dbReference type="EMBL" id="KN828252">
    <property type="protein sequence ID" value="KIK75238.1"/>
    <property type="molecule type" value="Genomic_DNA"/>
</dbReference>
<feature type="chain" id="PRO_5002207970" evidence="1">
    <location>
        <begin position="28"/>
        <end position="98"/>
    </location>
</feature>
<keyword evidence="1" id="KW-0732">Signal</keyword>
<dbReference type="Proteomes" id="UP000054538">
    <property type="component" value="Unassembled WGS sequence"/>
</dbReference>
<dbReference type="AlphaFoldDB" id="A0A0D0CJ59"/>